<dbReference type="GO" id="GO:0004252">
    <property type="term" value="F:serine-type endopeptidase activity"/>
    <property type="evidence" value="ECO:0007669"/>
    <property type="project" value="InterPro"/>
</dbReference>
<keyword evidence="3 7" id="KW-0645">Protease</keyword>
<dbReference type="FunFam" id="2.40.10.10:FF:000010">
    <property type="entry name" value="Kallikrein related peptidase 11"/>
    <property type="match status" value="1"/>
</dbReference>
<dbReference type="InterPro" id="IPR033116">
    <property type="entry name" value="TRYPSIN_SER"/>
</dbReference>
<dbReference type="GeneID" id="129343746"/>
<dbReference type="GO" id="GO:0030141">
    <property type="term" value="C:secretory granule"/>
    <property type="evidence" value="ECO:0007669"/>
    <property type="project" value="TreeGrafter"/>
</dbReference>
<dbReference type="Proteomes" id="UP001190640">
    <property type="component" value="Chromosome 15"/>
</dbReference>
<evidence type="ECO:0000256" key="6">
    <source>
        <dbReference type="ARBA" id="ARBA00023157"/>
    </source>
</evidence>
<accession>A0AA97KFN8</accession>
<reference evidence="11" key="1">
    <citation type="submission" date="2025-08" db="UniProtKB">
        <authorList>
            <consortium name="RefSeq"/>
        </authorList>
    </citation>
    <scope>IDENTIFICATION</scope>
    <source>
        <tissue evidence="11">Blood</tissue>
    </source>
</reference>
<proteinExistence type="inferred from homology"/>
<feature type="domain" description="Peptidase S1" evidence="9">
    <location>
        <begin position="43"/>
        <end position="270"/>
    </location>
</feature>
<dbReference type="GO" id="GO:0005576">
    <property type="term" value="C:extracellular region"/>
    <property type="evidence" value="ECO:0007669"/>
    <property type="project" value="UniProtKB-ARBA"/>
</dbReference>
<dbReference type="KEGG" id="emc:129343746"/>
<keyword evidence="8" id="KW-0812">Transmembrane</keyword>
<evidence type="ECO:0000256" key="4">
    <source>
        <dbReference type="ARBA" id="ARBA00022801"/>
    </source>
</evidence>
<dbReference type="PROSITE" id="PS00135">
    <property type="entry name" value="TRYPSIN_SER"/>
    <property type="match status" value="1"/>
</dbReference>
<feature type="transmembrane region" description="Helical" evidence="8">
    <location>
        <begin position="20"/>
        <end position="37"/>
    </location>
</feature>
<evidence type="ECO:0000313" key="10">
    <source>
        <dbReference type="Proteomes" id="UP001190640"/>
    </source>
</evidence>
<comment type="similarity">
    <text evidence="1">Belongs to the peptidase S1 family. Snake venom subfamily.</text>
</comment>
<dbReference type="PANTHER" id="PTHR24271:SF47">
    <property type="entry name" value="KALLIKREIN-1"/>
    <property type="match status" value="1"/>
</dbReference>
<dbReference type="InterPro" id="IPR001314">
    <property type="entry name" value="Peptidase_S1A"/>
</dbReference>
<dbReference type="PRINTS" id="PR00722">
    <property type="entry name" value="CHYMOTRYPSIN"/>
</dbReference>
<gene>
    <name evidence="11" type="primary">LOC129343746</name>
</gene>
<dbReference type="InterPro" id="IPR018114">
    <property type="entry name" value="TRYPSIN_HIS"/>
</dbReference>
<name>A0AA97KFN8_EUBMA</name>
<evidence type="ECO:0000313" key="11">
    <source>
        <dbReference type="RefSeq" id="XP_054856103.1"/>
    </source>
</evidence>
<dbReference type="SUPFAM" id="SSF50494">
    <property type="entry name" value="Trypsin-like serine proteases"/>
    <property type="match status" value="1"/>
</dbReference>
<keyword evidence="6" id="KW-1015">Disulfide bond</keyword>
<keyword evidence="4 7" id="KW-0378">Hydrolase</keyword>
<dbReference type="PANTHER" id="PTHR24271">
    <property type="entry name" value="KALLIKREIN-RELATED"/>
    <property type="match status" value="1"/>
</dbReference>
<keyword evidence="8" id="KW-1133">Transmembrane helix</keyword>
<dbReference type="PROSITE" id="PS50240">
    <property type="entry name" value="TRYPSIN_DOM"/>
    <property type="match status" value="1"/>
</dbReference>
<evidence type="ECO:0000256" key="7">
    <source>
        <dbReference type="RuleBase" id="RU363034"/>
    </source>
</evidence>
<evidence type="ECO:0000256" key="8">
    <source>
        <dbReference type="SAM" id="Phobius"/>
    </source>
</evidence>
<organism evidence="10 11">
    <name type="scientific">Eublepharis macularius</name>
    <name type="common">Leopard gecko</name>
    <name type="synonym">Cyrtodactylus macularius</name>
    <dbReference type="NCBI Taxonomy" id="481883"/>
    <lineage>
        <taxon>Eukaryota</taxon>
        <taxon>Metazoa</taxon>
        <taxon>Chordata</taxon>
        <taxon>Craniata</taxon>
        <taxon>Vertebrata</taxon>
        <taxon>Euteleostomi</taxon>
        <taxon>Lepidosauria</taxon>
        <taxon>Squamata</taxon>
        <taxon>Bifurcata</taxon>
        <taxon>Gekkota</taxon>
        <taxon>Eublepharidae</taxon>
        <taxon>Eublepharinae</taxon>
        <taxon>Eublepharis</taxon>
    </lineage>
</organism>
<evidence type="ECO:0000256" key="5">
    <source>
        <dbReference type="ARBA" id="ARBA00022825"/>
    </source>
</evidence>
<dbReference type="RefSeq" id="XP_054856103.1">
    <property type="nucleotide sequence ID" value="XM_055000128.1"/>
</dbReference>
<dbReference type="SMART" id="SM00020">
    <property type="entry name" value="Tryp_SPc"/>
    <property type="match status" value="1"/>
</dbReference>
<dbReference type="Gene3D" id="2.40.10.10">
    <property type="entry name" value="Trypsin-like serine proteases"/>
    <property type="match status" value="2"/>
</dbReference>
<evidence type="ECO:0000256" key="3">
    <source>
        <dbReference type="ARBA" id="ARBA00022670"/>
    </source>
</evidence>
<keyword evidence="5 7" id="KW-0720">Serine protease</keyword>
<dbReference type="GO" id="GO:0006508">
    <property type="term" value="P:proteolysis"/>
    <property type="evidence" value="ECO:0007669"/>
    <property type="project" value="UniProtKB-KW"/>
</dbReference>
<dbReference type="AlphaFoldDB" id="A0AA97KFN8"/>
<keyword evidence="8" id="KW-0472">Membrane</keyword>
<keyword evidence="10" id="KW-1185">Reference proteome</keyword>
<evidence type="ECO:0000256" key="2">
    <source>
        <dbReference type="ARBA" id="ARBA00022656"/>
    </source>
</evidence>
<keyword evidence="2" id="KW-0800">Toxin</keyword>
<evidence type="ECO:0000259" key="9">
    <source>
        <dbReference type="PROSITE" id="PS50240"/>
    </source>
</evidence>
<dbReference type="InterPro" id="IPR043504">
    <property type="entry name" value="Peptidase_S1_PA_chymotrypsin"/>
</dbReference>
<dbReference type="Pfam" id="PF00089">
    <property type="entry name" value="Trypsin"/>
    <property type="match status" value="1"/>
</dbReference>
<dbReference type="InterPro" id="IPR001254">
    <property type="entry name" value="Trypsin_dom"/>
</dbReference>
<dbReference type="GO" id="GO:0090729">
    <property type="term" value="F:toxin activity"/>
    <property type="evidence" value="ECO:0007669"/>
    <property type="project" value="UniProtKB-KW"/>
</dbReference>
<dbReference type="PROSITE" id="PS00134">
    <property type="entry name" value="TRYPSIN_HIS"/>
    <property type="match status" value="1"/>
</dbReference>
<dbReference type="CDD" id="cd00190">
    <property type="entry name" value="Tryp_SPc"/>
    <property type="match status" value="1"/>
</dbReference>
<dbReference type="InterPro" id="IPR009003">
    <property type="entry name" value="Peptidase_S1_PA"/>
</dbReference>
<evidence type="ECO:0000256" key="1">
    <source>
        <dbReference type="ARBA" id="ARBA00009228"/>
    </source>
</evidence>
<sequence>MSISPPTRLGTTPGKGSAMGLLRLFGIFVWLLLPYVSPYRDRIIGGKECYEKKHPYLALLYRLTSPYCSGILINKNWVLTAAHCCKSGDIVIKLGEHNLEESTGREQMRTSAETILYNTKADAKCECECENDIMLIRLNKPADLTEYVAPIDLGITPPPLGTSCTVMGWGAITSPEETFPAAPQCVNITILETKLCEENYPCIVPENILCAGVPEGGKDSCRGDSGGPLVCDNKLHGVVSLGGDPCAQPELPAVYTNISHYVDWIQEHIGESNKGSSPKHGTLADAS</sequence>
<protein>
    <submittedName>
        <fullName evidence="11">Gilatoxin-like</fullName>
    </submittedName>
</protein>